<dbReference type="Proteomes" id="UP000181997">
    <property type="component" value="Unassembled WGS sequence"/>
</dbReference>
<keyword evidence="2" id="KW-1185">Reference proteome</keyword>
<name>A0A1C4A5A3_9BACI</name>
<evidence type="ECO:0000313" key="1">
    <source>
        <dbReference type="EMBL" id="SCB89735.1"/>
    </source>
</evidence>
<dbReference type="OrthoDB" id="9939583at2"/>
<proteinExistence type="predicted"/>
<protein>
    <submittedName>
        <fullName evidence="1">Uncharacterized protein</fullName>
    </submittedName>
</protein>
<organism evidence="1 2">
    <name type="scientific">[Bacillus] enclensis</name>
    <dbReference type="NCBI Taxonomy" id="1402860"/>
    <lineage>
        <taxon>Bacteria</taxon>
        <taxon>Bacillati</taxon>
        <taxon>Bacillota</taxon>
        <taxon>Bacilli</taxon>
        <taxon>Bacillales</taxon>
        <taxon>Bacillaceae</taxon>
        <taxon>Rossellomorea</taxon>
    </lineage>
</organism>
<dbReference type="AlphaFoldDB" id="A0A1C4A5A3"/>
<dbReference type="EMBL" id="FMAU01000001">
    <property type="protein sequence ID" value="SCB89735.1"/>
    <property type="molecule type" value="Genomic_DNA"/>
</dbReference>
<reference evidence="2" key="1">
    <citation type="submission" date="2016-08" db="EMBL/GenBank/DDBJ databases">
        <authorList>
            <person name="Varghese N."/>
            <person name="Submissions Spin"/>
        </authorList>
    </citation>
    <scope>NUCLEOTIDE SEQUENCE [LARGE SCALE GENOMIC DNA]</scope>
    <source>
        <strain evidence="2">SGD-1123</strain>
    </source>
</reference>
<evidence type="ECO:0000313" key="2">
    <source>
        <dbReference type="Proteomes" id="UP000181997"/>
    </source>
</evidence>
<gene>
    <name evidence="1" type="ORF">GA0061094_1243</name>
</gene>
<accession>A0A1C4A5A3</accession>
<sequence>MKYDEHSGEEKKCAMGREGFCLDIRKRVEELFLNILVWTAVFHKKMKRNDR</sequence>
<dbReference type="RefSeq" id="WP_156416137.1">
    <property type="nucleotide sequence ID" value="NZ_FMAU01000001.1"/>
</dbReference>